<evidence type="ECO:0000313" key="4">
    <source>
        <dbReference type="Proteomes" id="UP001157938"/>
    </source>
</evidence>
<dbReference type="Proteomes" id="UP001159659">
    <property type="component" value="Unassembled WGS sequence"/>
</dbReference>
<dbReference type="EMBL" id="CANTFK010000218">
    <property type="protein sequence ID" value="CAI5709450.1"/>
    <property type="molecule type" value="Genomic_DNA"/>
</dbReference>
<dbReference type="EMBL" id="CAKLBC010000167">
    <property type="protein sequence ID" value="CAH0485043.1"/>
    <property type="molecule type" value="Genomic_DNA"/>
</dbReference>
<name>A0AAV0SW64_9STRA</name>
<dbReference type="Proteomes" id="UP001157938">
    <property type="component" value="Unassembled WGS sequence"/>
</dbReference>
<evidence type="ECO:0000313" key="2">
    <source>
        <dbReference type="EMBL" id="CAH0485043.1"/>
    </source>
</evidence>
<accession>A0AAV0SW64</accession>
<feature type="signal peptide" evidence="1">
    <location>
        <begin position="1"/>
        <end position="26"/>
    </location>
</feature>
<keyword evidence="4" id="KW-1185">Reference proteome</keyword>
<gene>
    <name evidence="2" type="ORF">PFR001_LOCUS769</name>
    <name evidence="3" type="ORF">PFR002_LOCUS2023</name>
</gene>
<dbReference type="AlphaFoldDB" id="A0AAV0SW64"/>
<organism evidence="3 5">
    <name type="scientific">Peronospora farinosa</name>
    <dbReference type="NCBI Taxonomy" id="134698"/>
    <lineage>
        <taxon>Eukaryota</taxon>
        <taxon>Sar</taxon>
        <taxon>Stramenopiles</taxon>
        <taxon>Oomycota</taxon>
        <taxon>Peronosporomycetes</taxon>
        <taxon>Peronosporales</taxon>
        <taxon>Peronosporaceae</taxon>
        <taxon>Peronospora</taxon>
    </lineage>
</organism>
<evidence type="ECO:0000313" key="5">
    <source>
        <dbReference type="Proteomes" id="UP001159659"/>
    </source>
</evidence>
<evidence type="ECO:0000256" key="1">
    <source>
        <dbReference type="SAM" id="SignalP"/>
    </source>
</evidence>
<keyword evidence="1" id="KW-0732">Signal</keyword>
<reference evidence="3" key="2">
    <citation type="submission" date="2022-12" db="EMBL/GenBank/DDBJ databases">
        <authorList>
            <person name="Webb A."/>
        </authorList>
    </citation>
    <scope>NUCLEOTIDE SEQUENCE</scope>
    <source>
        <strain evidence="3">Pf2</strain>
    </source>
</reference>
<feature type="chain" id="PRO_5043684589" evidence="1">
    <location>
        <begin position="27"/>
        <end position="149"/>
    </location>
</feature>
<comment type="caution">
    <text evidence="3">The sequence shown here is derived from an EMBL/GenBank/DDBJ whole genome shotgun (WGS) entry which is preliminary data.</text>
</comment>
<proteinExistence type="predicted"/>
<reference evidence="2 4" key="1">
    <citation type="submission" date="2021-11" db="EMBL/GenBank/DDBJ databases">
        <authorList>
            <person name="Islam A."/>
            <person name="Islam S."/>
            <person name="Flora M.S."/>
            <person name="Rahman M."/>
            <person name="Ziaur R.M."/>
            <person name="Epstein J.H."/>
            <person name="Hassan M."/>
            <person name="Klassen M."/>
            <person name="Woodard K."/>
            <person name="Webb A."/>
            <person name="Webby R.J."/>
            <person name="El Zowalaty M.E."/>
        </authorList>
    </citation>
    <scope>NUCLEOTIDE SEQUENCE [LARGE SCALE GENOMIC DNA]</scope>
    <source>
        <strain evidence="2">Pf1</strain>
    </source>
</reference>
<protein>
    <submittedName>
        <fullName evidence="3">Uncharacterized protein</fullName>
    </submittedName>
</protein>
<evidence type="ECO:0000313" key="3">
    <source>
        <dbReference type="EMBL" id="CAI5709450.1"/>
    </source>
</evidence>
<sequence>MNATGNGHVGLLGCYLAALWRKGCSGCAIGGPTSFGDVQSPIFLLSNGIRASASISIDAVFAVMKERHTSDNEANSAVCHVIQDGQIVDRKWADITQEPASEPSSGICYVETTSMDGETNVKLRQAVAATMNALSNPAELAVLRGVVKC</sequence>